<feature type="domain" description="ABC transporter" evidence="4">
    <location>
        <begin position="8"/>
        <end position="234"/>
    </location>
</feature>
<keyword evidence="1" id="KW-0813">Transport</keyword>
<evidence type="ECO:0000259" key="4">
    <source>
        <dbReference type="PROSITE" id="PS50893"/>
    </source>
</evidence>
<dbReference type="PROSITE" id="PS00211">
    <property type="entry name" value="ABC_TRANSPORTER_1"/>
    <property type="match status" value="1"/>
</dbReference>
<keyword evidence="3 5" id="KW-0067">ATP-binding</keyword>
<keyword evidence="6" id="KW-1185">Reference proteome</keyword>
<dbReference type="KEGG" id="cpso:CPPEL_00185"/>
<dbReference type="GO" id="GO:0016887">
    <property type="term" value="F:ATP hydrolysis activity"/>
    <property type="evidence" value="ECO:0007669"/>
    <property type="project" value="InterPro"/>
</dbReference>
<gene>
    <name evidence="5" type="primary">nikE</name>
    <name evidence="5" type="ORF">CPPEL_00185</name>
</gene>
<dbReference type="EMBL" id="CP033898">
    <property type="protein sequence ID" value="AZA08188.1"/>
    <property type="molecule type" value="Genomic_DNA"/>
</dbReference>
<evidence type="ECO:0000313" key="5">
    <source>
        <dbReference type="EMBL" id="AZA08188.1"/>
    </source>
</evidence>
<dbReference type="InterPro" id="IPR027417">
    <property type="entry name" value="P-loop_NTPase"/>
</dbReference>
<dbReference type="AlphaFoldDB" id="A0A3G6IU89"/>
<dbReference type="PROSITE" id="PS50893">
    <property type="entry name" value="ABC_TRANSPORTER_2"/>
    <property type="match status" value="1"/>
</dbReference>
<keyword evidence="2" id="KW-0547">Nucleotide-binding</keyword>
<evidence type="ECO:0000256" key="3">
    <source>
        <dbReference type="ARBA" id="ARBA00022840"/>
    </source>
</evidence>
<evidence type="ECO:0000313" key="6">
    <source>
        <dbReference type="Proteomes" id="UP000271426"/>
    </source>
</evidence>
<sequence length="242" mass="25903">MQSLTPELRIEQVDVRAGDTLIVHNACLSLSVGQRVALLGRSGCGKTTLLHAVMGLIPLDSGEVEVRGGASKSLARMVQLIPQDAAGSLSPRLQVEALLARPLAKLKVPGDHRQRILQAMQQVDLSPSLLNRKAHELSGGQAQRVAIARALAIGAQFLLCDEPLTGLDPALKDDTVQMLSELNDIGILFVSHDLLAAQQLCQRAVVMESGHITDEGDWDHLLGPSGSPILEELLRATPQLHS</sequence>
<dbReference type="Proteomes" id="UP000271426">
    <property type="component" value="Chromosome"/>
</dbReference>
<keyword evidence="5" id="KW-0378">Hydrolase</keyword>
<evidence type="ECO:0000256" key="1">
    <source>
        <dbReference type="ARBA" id="ARBA00022448"/>
    </source>
</evidence>
<evidence type="ECO:0000256" key="2">
    <source>
        <dbReference type="ARBA" id="ARBA00022741"/>
    </source>
</evidence>
<dbReference type="SUPFAM" id="SSF52540">
    <property type="entry name" value="P-loop containing nucleoside triphosphate hydrolases"/>
    <property type="match status" value="1"/>
</dbReference>
<dbReference type="OrthoDB" id="8036461at2"/>
<dbReference type="InterPro" id="IPR050319">
    <property type="entry name" value="ABC_transp_ATP-bind"/>
</dbReference>
<dbReference type="EC" id="3.6.3.24" evidence="5"/>
<dbReference type="Gene3D" id="3.40.50.300">
    <property type="entry name" value="P-loop containing nucleotide triphosphate hydrolases"/>
    <property type="match status" value="1"/>
</dbReference>
<protein>
    <submittedName>
        <fullName evidence="5">Nickel import ATP-binding protein NikE</fullName>
        <ecNumber evidence="5">3.6.3.24</ecNumber>
    </submittedName>
</protein>
<reference evidence="5 6" key="1">
    <citation type="submission" date="2018-11" db="EMBL/GenBank/DDBJ databases">
        <authorList>
            <person name="Kleinhagauer T."/>
            <person name="Glaeser S.P."/>
            <person name="Spergser J."/>
            <person name="Ruckert C."/>
            <person name="Kaempfer P."/>
            <person name="Busse H.-J."/>
        </authorList>
    </citation>
    <scope>NUCLEOTIDE SEQUENCE [LARGE SCALE GENOMIC DNA]</scope>
    <source>
        <strain evidence="5 6">812CH</strain>
    </source>
</reference>
<organism evidence="5 6">
    <name type="scientific">Corynebacterium pseudopelargi</name>
    <dbReference type="NCBI Taxonomy" id="2080757"/>
    <lineage>
        <taxon>Bacteria</taxon>
        <taxon>Bacillati</taxon>
        <taxon>Actinomycetota</taxon>
        <taxon>Actinomycetes</taxon>
        <taxon>Mycobacteriales</taxon>
        <taxon>Corynebacteriaceae</taxon>
        <taxon>Corynebacterium</taxon>
    </lineage>
</organism>
<dbReference type="SMART" id="SM00382">
    <property type="entry name" value="AAA"/>
    <property type="match status" value="1"/>
</dbReference>
<accession>A0A3G6IU89</accession>
<dbReference type="InterPro" id="IPR017871">
    <property type="entry name" value="ABC_transporter-like_CS"/>
</dbReference>
<dbReference type="RefSeq" id="WP_123959004.1">
    <property type="nucleotide sequence ID" value="NZ_CP033898.1"/>
</dbReference>
<name>A0A3G6IU89_9CORY</name>
<dbReference type="GO" id="GO:0005524">
    <property type="term" value="F:ATP binding"/>
    <property type="evidence" value="ECO:0007669"/>
    <property type="project" value="UniProtKB-KW"/>
</dbReference>
<dbReference type="PANTHER" id="PTHR43776">
    <property type="entry name" value="TRANSPORT ATP-BINDING PROTEIN"/>
    <property type="match status" value="1"/>
</dbReference>
<dbReference type="InterPro" id="IPR003439">
    <property type="entry name" value="ABC_transporter-like_ATP-bd"/>
</dbReference>
<proteinExistence type="predicted"/>
<dbReference type="Pfam" id="PF00005">
    <property type="entry name" value="ABC_tran"/>
    <property type="match status" value="1"/>
</dbReference>
<dbReference type="GO" id="GO:0055085">
    <property type="term" value="P:transmembrane transport"/>
    <property type="evidence" value="ECO:0007669"/>
    <property type="project" value="UniProtKB-ARBA"/>
</dbReference>
<dbReference type="InterPro" id="IPR003593">
    <property type="entry name" value="AAA+_ATPase"/>
</dbReference>